<comment type="caution">
    <text evidence="4">The sequence shown here is derived from an EMBL/GenBank/DDBJ whole genome shotgun (WGS) entry which is preliminary data.</text>
</comment>
<dbReference type="PANTHER" id="PTHR24104">
    <property type="entry name" value="E3 UBIQUITIN-PROTEIN LIGASE NHLRC1-RELATED"/>
    <property type="match status" value="1"/>
</dbReference>
<accession>A0A819WWU7</accession>
<evidence type="ECO:0000313" key="5">
    <source>
        <dbReference type="Proteomes" id="UP000663842"/>
    </source>
</evidence>
<protein>
    <submittedName>
        <fullName evidence="4">Uncharacterized protein</fullName>
    </submittedName>
</protein>
<dbReference type="GO" id="GO:0061630">
    <property type="term" value="F:ubiquitin protein ligase activity"/>
    <property type="evidence" value="ECO:0007669"/>
    <property type="project" value="TreeGrafter"/>
</dbReference>
<name>A0A819WWU7_9BILA</name>
<dbReference type="Gene3D" id="2.120.10.30">
    <property type="entry name" value="TolB, C-terminal domain"/>
    <property type="match status" value="3"/>
</dbReference>
<dbReference type="GO" id="GO:0008270">
    <property type="term" value="F:zinc ion binding"/>
    <property type="evidence" value="ECO:0007669"/>
    <property type="project" value="UniProtKB-KW"/>
</dbReference>
<sequence length="863" mass="96543">MTSILLTSFAENLTLNANTKWVQNGVIIAGGNGAGSGMNQLSIPLGLCTDGNQTVYIADYLNHRIMEWEYGATVGRVVAGGKGGGNRNDQLNYPVHAIIDRDRNNLIISDYINKRIVRWPRENGTGGEIIISNVGCWGLALDDVGFIYIADYDKHEVRRYRMGENQGSLVAGGNGAGTGLNQLNHPRYVFVDEDHSIYVSDDSNHRVMKWTEGAKQGIIVAGGEGQGNAFNQLSNPYGVFVDHSGTVYVADGSNHRIVRWCRGATQGEVIVGGHGPGNKSNELNIPFGLLLDREGNIYLTLTTFQSFFKRFLTYEQVFASDKASLHWLTDHLEQNRFLLDPTKYFTFELCRKNQHYFKYHHYILHNSIRFSEKEMATVADSSLCSVCNKLPGKRFCIGCQKYFCSKDFKEHEQQLSIQFDNEIVRPHDELLDIIQRLENPDDLSSDLFDQIDQWKKITISKVKNAAARARHDLIELIDKQRTTASTHLNAITKEIRSHRDEENFLEDDIVRLRTKLNKIQKVLEQFTRKDTKRAIIATNDQIDWDRIIHIQGKHKIASFARNLPLNKNTKWIQNGVTIAGGSGGGSRINQLSYPVGLCIDDDQTIYIADYSNHRIVEWARGATMGRVVAGGSESGSRRDQFSYPTDVIIDKESNSLIISDYGNRRVVRWSRENGEVIISNVGCWGLTVDDVGLIYIADCDKHEIRRYQMGRNQGTIVAGGNGVGSGLNQLNHPTCVFVDQDHSVYVSDSNNHRVMKWIEGAKQGIIVAGGQGSGNSLTQLSSPYGVFVDHSSTIYVADGSNHRIIRWCHGATQGDVIVGGYGRGNQSNQLNIPFGLSFDQEGSLYVSEHSNHSVQKFEIKKNC</sequence>
<dbReference type="GO" id="GO:0043161">
    <property type="term" value="P:proteasome-mediated ubiquitin-dependent protein catabolic process"/>
    <property type="evidence" value="ECO:0007669"/>
    <property type="project" value="TreeGrafter"/>
</dbReference>
<evidence type="ECO:0000313" key="4">
    <source>
        <dbReference type="EMBL" id="CAF4130263.1"/>
    </source>
</evidence>
<dbReference type="AlphaFoldDB" id="A0A819WWU7"/>
<dbReference type="Proteomes" id="UP000663842">
    <property type="component" value="Unassembled WGS sequence"/>
</dbReference>
<dbReference type="EMBL" id="CAJOBF010004253">
    <property type="protein sequence ID" value="CAF4130263.1"/>
    <property type="molecule type" value="Genomic_DNA"/>
</dbReference>
<dbReference type="CDD" id="cd19757">
    <property type="entry name" value="Bbox1"/>
    <property type="match status" value="1"/>
</dbReference>
<dbReference type="GO" id="GO:0000209">
    <property type="term" value="P:protein polyubiquitination"/>
    <property type="evidence" value="ECO:0007669"/>
    <property type="project" value="TreeGrafter"/>
</dbReference>
<dbReference type="InterPro" id="IPR001258">
    <property type="entry name" value="NHL_repeat"/>
</dbReference>
<dbReference type="InterPro" id="IPR011042">
    <property type="entry name" value="6-blade_b-propeller_TolB-like"/>
</dbReference>
<dbReference type="InterPro" id="IPR050952">
    <property type="entry name" value="TRIM-NHL_E3_ligases"/>
</dbReference>
<proteinExistence type="predicted"/>
<dbReference type="CDD" id="cd05819">
    <property type="entry name" value="NHL"/>
    <property type="match status" value="2"/>
</dbReference>
<dbReference type="Pfam" id="PF01436">
    <property type="entry name" value="NHL"/>
    <property type="match status" value="2"/>
</dbReference>
<organism evidence="4 5">
    <name type="scientific">Rotaria magnacalcarata</name>
    <dbReference type="NCBI Taxonomy" id="392030"/>
    <lineage>
        <taxon>Eukaryota</taxon>
        <taxon>Metazoa</taxon>
        <taxon>Spiralia</taxon>
        <taxon>Gnathifera</taxon>
        <taxon>Rotifera</taxon>
        <taxon>Eurotatoria</taxon>
        <taxon>Bdelloidea</taxon>
        <taxon>Philodinida</taxon>
        <taxon>Philodinidae</taxon>
        <taxon>Rotaria</taxon>
    </lineage>
</organism>
<dbReference type="PANTHER" id="PTHR24104:SF25">
    <property type="entry name" value="PROTEIN LIN-41"/>
    <property type="match status" value="1"/>
</dbReference>
<reference evidence="4" key="1">
    <citation type="submission" date="2021-02" db="EMBL/GenBank/DDBJ databases">
        <authorList>
            <person name="Nowell W R."/>
        </authorList>
    </citation>
    <scope>NUCLEOTIDE SEQUENCE</scope>
</reference>
<feature type="coiled-coil region" evidence="3">
    <location>
        <begin position="488"/>
        <end position="529"/>
    </location>
</feature>
<feature type="repeat" description="NHL" evidence="2">
    <location>
        <begin position="585"/>
        <end position="616"/>
    </location>
</feature>
<keyword evidence="3" id="KW-0175">Coiled coil</keyword>
<evidence type="ECO:0000256" key="1">
    <source>
        <dbReference type="ARBA" id="ARBA00022737"/>
    </source>
</evidence>
<keyword evidence="1" id="KW-0677">Repeat</keyword>
<evidence type="ECO:0000256" key="2">
    <source>
        <dbReference type="PROSITE-ProRule" id="PRU00504"/>
    </source>
</evidence>
<gene>
    <name evidence="4" type="ORF">UXM345_LOCUS23948</name>
</gene>
<dbReference type="SUPFAM" id="SSF101898">
    <property type="entry name" value="NHL repeat"/>
    <property type="match status" value="2"/>
</dbReference>
<evidence type="ECO:0000256" key="3">
    <source>
        <dbReference type="SAM" id="Coils"/>
    </source>
</evidence>
<dbReference type="PROSITE" id="PS51125">
    <property type="entry name" value="NHL"/>
    <property type="match status" value="1"/>
</dbReference>